<reference evidence="7" key="2">
    <citation type="submission" date="2025-08" db="UniProtKB">
        <authorList>
            <consortium name="Ensembl"/>
        </authorList>
    </citation>
    <scope>IDENTIFICATION</scope>
</reference>
<sequence>WISSPNRVKGPTLLLRNSKTRHLLVANTLVADLLFLTLNLAMVICNALNAETPLLVCELITALTVTSYCSAILTVTLMVVDTYAAVRWPLHYRDLLPPARTHRILIGVWLLAAVYPVTLLIIMEINREKPHETVTMCLVIISLGFLQVNNMVGIYIYFLVAAVICATLILYCYVRLYMVTKSQGIWQSRFSRARVTLLAHGVLLLLYFVPGFVFTLELSLFQRTDISQDVLVWVSTVNMCVFMLLPRALSPYLYGVRYREISHTLMQLLHRDTQRSRNTFSIICAIVYNHPKAVNICFNQK</sequence>
<name>A0A8C5GJA8_GOUWI</name>
<dbReference type="InterPro" id="IPR017452">
    <property type="entry name" value="GPCR_Rhodpsn_7TM"/>
</dbReference>
<dbReference type="PRINTS" id="PR00237">
    <property type="entry name" value="GPCRRHODOPSN"/>
</dbReference>
<dbReference type="Ensembl" id="ENSGWIT00000033717.1">
    <property type="protein sequence ID" value="ENSGWIP00000030954.1"/>
    <property type="gene ID" value="ENSGWIG00000016043.1"/>
</dbReference>
<keyword evidence="8" id="KW-1185">Reference proteome</keyword>
<dbReference type="PANTHER" id="PTHR26451:SF1002">
    <property type="entry name" value="G-PROTEIN COUPLED RECEPTOR 148-RELATED"/>
    <property type="match status" value="1"/>
</dbReference>
<accession>A0A8C5GJA8</accession>
<feature type="transmembrane region" description="Helical" evidence="5">
    <location>
        <begin position="23"/>
        <end position="48"/>
    </location>
</feature>
<feature type="transmembrane region" description="Helical" evidence="5">
    <location>
        <begin position="104"/>
        <end position="123"/>
    </location>
</feature>
<dbReference type="AlphaFoldDB" id="A0A8C5GJA8"/>
<comment type="subcellular location">
    <subcellularLocation>
        <location evidence="1">Membrane</location>
    </subcellularLocation>
</comment>
<reference evidence="7" key="1">
    <citation type="submission" date="2020-06" db="EMBL/GenBank/DDBJ databases">
        <authorList>
            <consortium name="Wellcome Sanger Institute Data Sharing"/>
        </authorList>
    </citation>
    <scope>NUCLEOTIDE SEQUENCE [LARGE SCALE GENOMIC DNA]</scope>
</reference>
<dbReference type="InterPro" id="IPR000276">
    <property type="entry name" value="GPCR_Rhodpsn"/>
</dbReference>
<dbReference type="Proteomes" id="UP000694680">
    <property type="component" value="Chromosome 17"/>
</dbReference>
<organism evidence="7 8">
    <name type="scientific">Gouania willdenowi</name>
    <name type="common">Blunt-snouted clingfish</name>
    <name type="synonym">Lepadogaster willdenowi</name>
    <dbReference type="NCBI Taxonomy" id="441366"/>
    <lineage>
        <taxon>Eukaryota</taxon>
        <taxon>Metazoa</taxon>
        <taxon>Chordata</taxon>
        <taxon>Craniata</taxon>
        <taxon>Vertebrata</taxon>
        <taxon>Euteleostomi</taxon>
        <taxon>Actinopterygii</taxon>
        <taxon>Neopterygii</taxon>
        <taxon>Teleostei</taxon>
        <taxon>Neoteleostei</taxon>
        <taxon>Acanthomorphata</taxon>
        <taxon>Ovalentaria</taxon>
        <taxon>Blenniimorphae</taxon>
        <taxon>Blenniiformes</taxon>
        <taxon>Gobiesocoidei</taxon>
        <taxon>Gobiesocidae</taxon>
        <taxon>Gobiesocinae</taxon>
        <taxon>Gouania</taxon>
    </lineage>
</organism>
<dbReference type="PANTHER" id="PTHR26451">
    <property type="entry name" value="G_PROTEIN_RECEP_F1_2 DOMAIN-CONTAINING PROTEIN"/>
    <property type="match status" value="1"/>
</dbReference>
<dbReference type="GO" id="GO:0005549">
    <property type="term" value="F:odorant binding"/>
    <property type="evidence" value="ECO:0007669"/>
    <property type="project" value="TreeGrafter"/>
</dbReference>
<evidence type="ECO:0000259" key="6">
    <source>
        <dbReference type="PROSITE" id="PS50262"/>
    </source>
</evidence>
<evidence type="ECO:0000256" key="5">
    <source>
        <dbReference type="SAM" id="Phobius"/>
    </source>
</evidence>
<dbReference type="Gene3D" id="1.20.1070.10">
    <property type="entry name" value="Rhodopsin 7-helix transmembrane proteins"/>
    <property type="match status" value="1"/>
</dbReference>
<evidence type="ECO:0000256" key="3">
    <source>
        <dbReference type="ARBA" id="ARBA00022989"/>
    </source>
</evidence>
<keyword evidence="4 5" id="KW-0472">Membrane</keyword>
<feature type="domain" description="G-protein coupled receptors family 1 profile" evidence="6">
    <location>
        <begin position="1"/>
        <end position="254"/>
    </location>
</feature>
<dbReference type="InterPro" id="IPR052921">
    <property type="entry name" value="GPCR1_Superfamily_Member"/>
</dbReference>
<evidence type="ECO:0000256" key="4">
    <source>
        <dbReference type="ARBA" id="ARBA00023136"/>
    </source>
</evidence>
<dbReference type="SUPFAM" id="SSF81321">
    <property type="entry name" value="Family A G protein-coupled receptor-like"/>
    <property type="match status" value="1"/>
</dbReference>
<feature type="transmembrane region" description="Helical" evidence="5">
    <location>
        <begin position="230"/>
        <end position="249"/>
    </location>
</feature>
<keyword evidence="3 5" id="KW-1133">Transmembrane helix</keyword>
<evidence type="ECO:0000313" key="8">
    <source>
        <dbReference type="Proteomes" id="UP000694680"/>
    </source>
</evidence>
<dbReference type="PROSITE" id="PS50262">
    <property type="entry name" value="G_PROTEIN_RECEP_F1_2"/>
    <property type="match status" value="1"/>
</dbReference>
<protein>
    <recommendedName>
        <fullName evidence="6">G-protein coupled receptors family 1 profile domain-containing protein</fullName>
    </recommendedName>
</protein>
<reference evidence="7" key="3">
    <citation type="submission" date="2025-09" db="UniProtKB">
        <authorList>
            <consortium name="Ensembl"/>
        </authorList>
    </citation>
    <scope>IDENTIFICATION</scope>
</reference>
<feature type="transmembrane region" description="Helical" evidence="5">
    <location>
        <begin position="195"/>
        <end position="218"/>
    </location>
</feature>
<feature type="transmembrane region" description="Helical" evidence="5">
    <location>
        <begin position="60"/>
        <end position="84"/>
    </location>
</feature>
<dbReference type="GO" id="GO:0004930">
    <property type="term" value="F:G protein-coupled receptor activity"/>
    <property type="evidence" value="ECO:0007669"/>
    <property type="project" value="InterPro"/>
</dbReference>
<evidence type="ECO:0000313" key="7">
    <source>
        <dbReference type="Ensembl" id="ENSGWIP00000030954.1"/>
    </source>
</evidence>
<feature type="transmembrane region" description="Helical" evidence="5">
    <location>
        <begin position="154"/>
        <end position="174"/>
    </location>
</feature>
<proteinExistence type="predicted"/>
<evidence type="ECO:0000256" key="2">
    <source>
        <dbReference type="ARBA" id="ARBA00022692"/>
    </source>
</evidence>
<evidence type="ECO:0000256" key="1">
    <source>
        <dbReference type="ARBA" id="ARBA00004370"/>
    </source>
</evidence>
<dbReference type="GO" id="GO:0016020">
    <property type="term" value="C:membrane"/>
    <property type="evidence" value="ECO:0007669"/>
    <property type="project" value="UniProtKB-SubCell"/>
</dbReference>
<dbReference type="Pfam" id="PF00001">
    <property type="entry name" value="7tm_1"/>
    <property type="match status" value="1"/>
</dbReference>
<dbReference type="GO" id="GO:0004984">
    <property type="term" value="F:olfactory receptor activity"/>
    <property type="evidence" value="ECO:0007669"/>
    <property type="project" value="TreeGrafter"/>
</dbReference>
<keyword evidence="2 5" id="KW-0812">Transmembrane</keyword>
<dbReference type="CDD" id="cd00637">
    <property type="entry name" value="7tm_classA_rhodopsin-like"/>
    <property type="match status" value="1"/>
</dbReference>